<dbReference type="OrthoDB" id="59296at2759"/>
<accession>A0A9W6XUJ5</accession>
<dbReference type="EMBL" id="BSXT01001838">
    <property type="protein sequence ID" value="GMF45576.1"/>
    <property type="molecule type" value="Genomic_DNA"/>
</dbReference>
<evidence type="ECO:0000259" key="2">
    <source>
        <dbReference type="PROSITE" id="PS50280"/>
    </source>
</evidence>
<gene>
    <name evidence="3" type="ORF">Pfra01_001638500</name>
</gene>
<dbReference type="Proteomes" id="UP001165121">
    <property type="component" value="Unassembled WGS sequence"/>
</dbReference>
<feature type="region of interest" description="Disordered" evidence="1">
    <location>
        <begin position="1"/>
        <end position="46"/>
    </location>
</feature>
<evidence type="ECO:0000313" key="3">
    <source>
        <dbReference type="EMBL" id="GMF45576.1"/>
    </source>
</evidence>
<feature type="region of interest" description="Disordered" evidence="1">
    <location>
        <begin position="151"/>
        <end position="180"/>
    </location>
</feature>
<proteinExistence type="predicted"/>
<feature type="domain" description="SET" evidence="2">
    <location>
        <begin position="210"/>
        <end position="403"/>
    </location>
</feature>
<comment type="caution">
    <text evidence="3">The sequence shown here is derived from an EMBL/GenBank/DDBJ whole genome shotgun (WGS) entry which is preliminary data.</text>
</comment>
<dbReference type="SUPFAM" id="SSF82199">
    <property type="entry name" value="SET domain"/>
    <property type="match status" value="1"/>
</dbReference>
<dbReference type="Gene3D" id="2.170.270.10">
    <property type="entry name" value="SET domain"/>
    <property type="match status" value="1"/>
</dbReference>
<evidence type="ECO:0000256" key="1">
    <source>
        <dbReference type="SAM" id="MobiDB-lite"/>
    </source>
</evidence>
<keyword evidence="4" id="KW-1185">Reference proteome</keyword>
<organism evidence="3 4">
    <name type="scientific">Phytophthora fragariaefolia</name>
    <dbReference type="NCBI Taxonomy" id="1490495"/>
    <lineage>
        <taxon>Eukaryota</taxon>
        <taxon>Sar</taxon>
        <taxon>Stramenopiles</taxon>
        <taxon>Oomycota</taxon>
        <taxon>Peronosporomycetes</taxon>
        <taxon>Peronosporales</taxon>
        <taxon>Peronosporaceae</taxon>
        <taxon>Phytophthora</taxon>
    </lineage>
</organism>
<dbReference type="PROSITE" id="PS50280">
    <property type="entry name" value="SET"/>
    <property type="match status" value="1"/>
</dbReference>
<reference evidence="3" key="1">
    <citation type="submission" date="2023-04" db="EMBL/GenBank/DDBJ databases">
        <title>Phytophthora fragariaefolia NBRC 109709.</title>
        <authorList>
            <person name="Ichikawa N."/>
            <person name="Sato H."/>
            <person name="Tonouchi N."/>
        </authorList>
    </citation>
    <scope>NUCLEOTIDE SEQUENCE</scope>
    <source>
        <strain evidence="3">NBRC 109709</strain>
    </source>
</reference>
<dbReference type="InterPro" id="IPR046341">
    <property type="entry name" value="SET_dom_sf"/>
</dbReference>
<evidence type="ECO:0000313" key="4">
    <source>
        <dbReference type="Proteomes" id="UP001165121"/>
    </source>
</evidence>
<protein>
    <submittedName>
        <fullName evidence="3">Unnamed protein product</fullName>
    </submittedName>
</protein>
<dbReference type="CDD" id="cd08161">
    <property type="entry name" value="SET"/>
    <property type="match status" value="1"/>
</dbReference>
<name>A0A9W6XUJ5_9STRA</name>
<dbReference type="AlphaFoldDB" id="A0A9W6XUJ5"/>
<dbReference type="Pfam" id="PF00856">
    <property type="entry name" value="SET"/>
    <property type="match status" value="1"/>
</dbReference>
<sequence length="421" mass="45873">MVGLSAGQLPPETLYPGDQHDIANPAAGPERQKQDDRVGSPVVQTSSTSIFDDRQFPLSAGSLDVEARQHESEEKFGEALALYEGYGQDKHDAYIPIEVSRTGTLDGNAIAQPAVASDVTTTVLESEEKFATSLPTSAASETKLINLFEENDSADDEGGSGTADDGDGGVQSAVESEVGAHDACAVPPTQEDLLQMHNYITSIPTRGHQAKCAITRSGTHLYHVKSLTAKKTKELLRLPLVHERLANLHARRPVCVEPAVDERHVLQEVEWPAEIAHVEECIIPAGLAFSDIGDFGKCCCVGDCFMDTCENAACAVYCIPECWQSDQAMKNNSGYTMLYNTMSVGGKFVYVEALECGFTTRFISHACEPNAAFVEVHNRTRVKVLVRMIKDVKAGTQITVDYGDEMWFKCACDDCWKEEDP</sequence>
<dbReference type="InterPro" id="IPR001214">
    <property type="entry name" value="SET_dom"/>
</dbReference>